<dbReference type="GO" id="GO:0008270">
    <property type="term" value="F:zinc ion binding"/>
    <property type="evidence" value="ECO:0007669"/>
    <property type="project" value="UniProtKB-KW"/>
</dbReference>
<reference evidence="5" key="1">
    <citation type="journal article" date="2014" name="Science">
        <title>Ancient hybridizations among the ancestral genomes of bread wheat.</title>
        <authorList>
            <consortium name="International Wheat Genome Sequencing Consortium,"/>
            <person name="Marcussen T."/>
            <person name="Sandve S.R."/>
            <person name="Heier L."/>
            <person name="Spannagl M."/>
            <person name="Pfeifer M."/>
            <person name="Jakobsen K.S."/>
            <person name="Wulff B.B."/>
            <person name="Steuernagel B."/>
            <person name="Mayer K.F."/>
            <person name="Olsen O.A."/>
        </authorList>
    </citation>
    <scope>NUCLEOTIDE SEQUENCE [LARGE SCALE GENOMIC DNA]</scope>
    <source>
        <strain evidence="5">cv. AL8/78</strain>
    </source>
</reference>
<dbReference type="Pfam" id="PF14223">
    <property type="entry name" value="Retrotran_gag_2"/>
    <property type="match status" value="1"/>
</dbReference>
<dbReference type="STRING" id="200361.A0A453LMU1"/>
<dbReference type="EnsemblPlants" id="AET5Gv20842900.3">
    <property type="protein sequence ID" value="AET5Gv20842900.3"/>
    <property type="gene ID" value="AET5Gv20842900"/>
</dbReference>
<dbReference type="Pfam" id="PF22936">
    <property type="entry name" value="Pol_BBD"/>
    <property type="match status" value="1"/>
</dbReference>
<dbReference type="InterPro" id="IPR036875">
    <property type="entry name" value="Znf_CCHC_sf"/>
</dbReference>
<evidence type="ECO:0000313" key="4">
    <source>
        <dbReference type="EnsemblPlants" id="AET5Gv20842900.3"/>
    </source>
</evidence>
<dbReference type="InterPro" id="IPR054722">
    <property type="entry name" value="PolX-like_BBD"/>
</dbReference>
<dbReference type="Gene3D" id="4.10.60.10">
    <property type="entry name" value="Zinc finger, CCHC-type"/>
    <property type="match status" value="1"/>
</dbReference>
<reference evidence="5" key="2">
    <citation type="journal article" date="2017" name="Nat. Plants">
        <title>The Aegilops tauschii genome reveals multiple impacts of transposons.</title>
        <authorList>
            <person name="Zhao G."/>
            <person name="Zou C."/>
            <person name="Li K."/>
            <person name="Wang K."/>
            <person name="Li T."/>
            <person name="Gao L."/>
            <person name="Zhang X."/>
            <person name="Wang H."/>
            <person name="Yang Z."/>
            <person name="Liu X."/>
            <person name="Jiang W."/>
            <person name="Mao L."/>
            <person name="Kong X."/>
            <person name="Jiao Y."/>
            <person name="Jia J."/>
        </authorList>
    </citation>
    <scope>NUCLEOTIDE SEQUENCE [LARGE SCALE GENOMIC DNA]</scope>
    <source>
        <strain evidence="5">cv. AL8/78</strain>
    </source>
</reference>
<protein>
    <recommendedName>
        <fullName evidence="3">CCHC-type domain-containing protein</fullName>
    </recommendedName>
</protein>
<organism evidence="4 5">
    <name type="scientific">Aegilops tauschii subsp. strangulata</name>
    <name type="common">Goatgrass</name>
    <dbReference type="NCBI Taxonomy" id="200361"/>
    <lineage>
        <taxon>Eukaryota</taxon>
        <taxon>Viridiplantae</taxon>
        <taxon>Streptophyta</taxon>
        <taxon>Embryophyta</taxon>
        <taxon>Tracheophyta</taxon>
        <taxon>Spermatophyta</taxon>
        <taxon>Magnoliopsida</taxon>
        <taxon>Liliopsida</taxon>
        <taxon>Poales</taxon>
        <taxon>Poaceae</taxon>
        <taxon>BOP clade</taxon>
        <taxon>Pooideae</taxon>
        <taxon>Triticodae</taxon>
        <taxon>Triticeae</taxon>
        <taxon>Triticinae</taxon>
        <taxon>Aegilops</taxon>
    </lineage>
</organism>
<reference evidence="4" key="3">
    <citation type="journal article" date="2017" name="Nature">
        <title>Genome sequence of the progenitor of the wheat D genome Aegilops tauschii.</title>
        <authorList>
            <person name="Luo M.C."/>
            <person name="Gu Y.Q."/>
            <person name="Puiu D."/>
            <person name="Wang H."/>
            <person name="Twardziok S.O."/>
            <person name="Deal K.R."/>
            <person name="Huo N."/>
            <person name="Zhu T."/>
            <person name="Wang L."/>
            <person name="Wang Y."/>
            <person name="McGuire P.E."/>
            <person name="Liu S."/>
            <person name="Long H."/>
            <person name="Ramasamy R.K."/>
            <person name="Rodriguez J.C."/>
            <person name="Van S.L."/>
            <person name="Yuan L."/>
            <person name="Wang Z."/>
            <person name="Xia Z."/>
            <person name="Xiao L."/>
            <person name="Anderson O.D."/>
            <person name="Ouyang S."/>
            <person name="Liang Y."/>
            <person name="Zimin A.V."/>
            <person name="Pertea G."/>
            <person name="Qi P."/>
            <person name="Bennetzen J.L."/>
            <person name="Dai X."/>
            <person name="Dawson M.W."/>
            <person name="Muller H.G."/>
            <person name="Kugler K."/>
            <person name="Rivarola-Duarte L."/>
            <person name="Spannagl M."/>
            <person name="Mayer K.F.X."/>
            <person name="Lu F.H."/>
            <person name="Bevan M.W."/>
            <person name="Leroy P."/>
            <person name="Li P."/>
            <person name="You F.M."/>
            <person name="Sun Q."/>
            <person name="Liu Z."/>
            <person name="Lyons E."/>
            <person name="Wicker T."/>
            <person name="Salzberg S.L."/>
            <person name="Devos K.M."/>
            <person name="Dvorak J."/>
        </authorList>
    </citation>
    <scope>NUCLEOTIDE SEQUENCE [LARGE SCALE GENOMIC DNA]</scope>
    <source>
        <strain evidence="4">cv. AL8/78</strain>
    </source>
</reference>
<feature type="region of interest" description="Disordered" evidence="2">
    <location>
        <begin position="399"/>
        <end position="421"/>
    </location>
</feature>
<dbReference type="PANTHER" id="PTHR37610">
    <property type="entry name" value="CCHC-TYPE DOMAIN-CONTAINING PROTEIN"/>
    <property type="match status" value="1"/>
</dbReference>
<dbReference type="PANTHER" id="PTHR37610:SF40">
    <property type="entry name" value="OS01G0909600 PROTEIN"/>
    <property type="match status" value="1"/>
</dbReference>
<keyword evidence="1" id="KW-0862">Zinc</keyword>
<name>A0A453LMU1_AEGTS</name>
<feature type="region of interest" description="Disordered" evidence="2">
    <location>
        <begin position="279"/>
        <end position="307"/>
    </location>
</feature>
<dbReference type="GO" id="GO:0003676">
    <property type="term" value="F:nucleic acid binding"/>
    <property type="evidence" value="ECO:0007669"/>
    <property type="project" value="InterPro"/>
</dbReference>
<accession>A0A453LMU1</accession>
<feature type="compositionally biased region" description="Polar residues" evidence="2">
    <location>
        <begin position="399"/>
        <end position="408"/>
    </location>
</feature>
<evidence type="ECO:0000256" key="2">
    <source>
        <dbReference type="SAM" id="MobiDB-lite"/>
    </source>
</evidence>
<dbReference type="Gramene" id="AET5Gv20842900.3">
    <property type="protein sequence ID" value="AET5Gv20842900.3"/>
    <property type="gene ID" value="AET5Gv20842900"/>
</dbReference>
<keyword evidence="1" id="KW-0479">Metal-binding</keyword>
<keyword evidence="1" id="KW-0863">Zinc-finger</keyword>
<keyword evidence="5" id="KW-1185">Reference proteome</keyword>
<reference evidence="4" key="5">
    <citation type="journal article" date="2021" name="G3 (Bethesda)">
        <title>Aegilops tauschii genome assembly Aet v5.0 features greater sequence contiguity and improved annotation.</title>
        <authorList>
            <person name="Wang L."/>
            <person name="Zhu T."/>
            <person name="Rodriguez J.C."/>
            <person name="Deal K.R."/>
            <person name="Dubcovsky J."/>
            <person name="McGuire P.E."/>
            <person name="Lux T."/>
            <person name="Spannagl M."/>
            <person name="Mayer K.F.X."/>
            <person name="Baldrich P."/>
            <person name="Meyers B.C."/>
            <person name="Huo N."/>
            <person name="Gu Y.Q."/>
            <person name="Zhou H."/>
            <person name="Devos K.M."/>
            <person name="Bennetzen J.L."/>
            <person name="Unver T."/>
            <person name="Budak H."/>
            <person name="Gulick P.J."/>
            <person name="Galiba G."/>
            <person name="Kalapos B."/>
            <person name="Nelson D.R."/>
            <person name="Li P."/>
            <person name="You F.M."/>
            <person name="Luo M.C."/>
            <person name="Dvorak J."/>
        </authorList>
    </citation>
    <scope>NUCLEOTIDE SEQUENCE [LARGE SCALE GENOMIC DNA]</scope>
    <source>
        <strain evidence="4">cv. AL8/78</strain>
    </source>
</reference>
<dbReference type="Pfam" id="PF00098">
    <property type="entry name" value="zf-CCHC"/>
    <property type="match status" value="1"/>
</dbReference>
<evidence type="ECO:0000313" key="5">
    <source>
        <dbReference type="Proteomes" id="UP000015105"/>
    </source>
</evidence>
<dbReference type="InterPro" id="IPR001878">
    <property type="entry name" value="Znf_CCHC"/>
</dbReference>
<evidence type="ECO:0000256" key="1">
    <source>
        <dbReference type="PROSITE-ProRule" id="PRU00047"/>
    </source>
</evidence>
<reference evidence="4" key="4">
    <citation type="submission" date="2019-03" db="UniProtKB">
        <authorList>
            <consortium name="EnsemblPlants"/>
        </authorList>
    </citation>
    <scope>IDENTIFICATION</scope>
</reference>
<proteinExistence type="predicted"/>
<dbReference type="Proteomes" id="UP000015105">
    <property type="component" value="Chromosome 5D"/>
</dbReference>
<sequence length="547" mass="60955">MGENQGLQQVLEKLAQLLTEKTGGGSPSGREMIPYAETVHKIELMPNDIKLEGVRNYLSWSRRALLILKTKGLESFVEGESTKPVGKASAEWRNWNTTNSLLVAWMLNSLSLSIAATVETISNAAEVWKTLSKLYSGKGNVMLMVETQERVSDLRQGEHTVMEYVAELQRLWADLDHFDPLELPHADCISTVKKWIERRRVIQFLKDLNSEFEGRRATMFHQPTLPTLEEAIAAIAQEEVRLKVMKNNITTPSRPAFIVRNSETRECFNCGETGHLSRDCHAPRGPTRGRGRGNGRGGTRGGRGRGYRIDHKANVAVHEDESSDKVEFSVKELEELRKLKRKMENAGNKGQGDITFGDFAHFAYANEGNCAHTSTSSLVSQPDWILDSGASKHVAGTSNEFESYTQHPPTRKETIQTADGTSQPIKGVGTIQCTALIKLSSVLHVPAFPVNLVSMSALIDDLDCRIIVDRKICIIQERRTGRKLGTASRHDGLWYMDREDTNTATSTVLAVMMGEKEATVILLHCRMGHMSFDKMSKVYPDVMSGVD</sequence>
<dbReference type="PROSITE" id="PS50158">
    <property type="entry name" value="ZF_CCHC"/>
    <property type="match status" value="1"/>
</dbReference>
<evidence type="ECO:0000259" key="3">
    <source>
        <dbReference type="PROSITE" id="PS50158"/>
    </source>
</evidence>
<dbReference type="AlphaFoldDB" id="A0A453LMU1"/>
<feature type="domain" description="CCHC-type" evidence="3">
    <location>
        <begin position="267"/>
        <end position="280"/>
    </location>
</feature>
<dbReference type="SMART" id="SM00343">
    <property type="entry name" value="ZnF_C2HC"/>
    <property type="match status" value="1"/>
</dbReference>
<dbReference type="SUPFAM" id="SSF57756">
    <property type="entry name" value="Retrovirus zinc finger-like domains"/>
    <property type="match status" value="1"/>
</dbReference>